<feature type="non-terminal residue" evidence="2">
    <location>
        <position position="1"/>
    </location>
</feature>
<evidence type="ECO:0000313" key="3">
    <source>
        <dbReference type="Proteomes" id="UP000541444"/>
    </source>
</evidence>
<name>A0A7J7L1P4_9MAGN</name>
<dbReference type="GO" id="GO:0000398">
    <property type="term" value="P:mRNA splicing, via spliceosome"/>
    <property type="evidence" value="ECO:0007669"/>
    <property type="project" value="InterPro"/>
</dbReference>
<dbReference type="PANTHER" id="PTHR36054">
    <property type="entry name" value="PROTEIN SICKLE"/>
    <property type="match status" value="1"/>
</dbReference>
<feature type="compositionally biased region" description="Polar residues" evidence="1">
    <location>
        <begin position="137"/>
        <end position="147"/>
    </location>
</feature>
<comment type="caution">
    <text evidence="2">The sequence shown here is derived from an EMBL/GenBank/DDBJ whole genome shotgun (WGS) entry which is preliminary data.</text>
</comment>
<gene>
    <name evidence="2" type="ORF">GIB67_035046</name>
</gene>
<sequence length="377" mass="41398">MEESEIRKERLKAMRMEASQPQNPDTCLSPAHLCNPFAATQQVHGDPPTSVRFDFYTDPLAAFSANKRKQYQVSPIVQPQSSLLRSTNLGMSPTPSHQNHTGHFPDPRMNQLPLPYQGSIPWRAPVGLSNPGFVSHETPQPWNTPGGSSRYVFPHIPSHVGGLPSPNYGQGGSPSPNYWRGGSPSPNYWQGGSPSPNYGRGGNPSPNYGQRGSPRPNYGRGGSPRPNFGWGDSPNPNSGGGFGRGLGRGRGSHAEISARERPEMFYNKSMIEDPWQFLNPTVKVLKSWLPKSIHMKKARISETTSEFKSSEQSLAEYLAASLEEASRDVADSLDIYGFEFLLKGVNSYGKILATAAARLKFFNCSNNKKIQKFSGHP</sequence>
<keyword evidence="3" id="KW-1185">Reference proteome</keyword>
<dbReference type="OrthoDB" id="1935385at2759"/>
<protein>
    <submittedName>
        <fullName evidence="2">Uncharacterized protein</fullName>
    </submittedName>
</protein>
<organism evidence="2 3">
    <name type="scientific">Kingdonia uniflora</name>
    <dbReference type="NCBI Taxonomy" id="39325"/>
    <lineage>
        <taxon>Eukaryota</taxon>
        <taxon>Viridiplantae</taxon>
        <taxon>Streptophyta</taxon>
        <taxon>Embryophyta</taxon>
        <taxon>Tracheophyta</taxon>
        <taxon>Spermatophyta</taxon>
        <taxon>Magnoliopsida</taxon>
        <taxon>Ranunculales</taxon>
        <taxon>Circaeasteraceae</taxon>
        <taxon>Kingdonia</taxon>
    </lineage>
</organism>
<evidence type="ECO:0000256" key="1">
    <source>
        <dbReference type="SAM" id="MobiDB-lite"/>
    </source>
</evidence>
<dbReference type="PANTHER" id="PTHR36054:SF2">
    <property type="entry name" value="PROTEIN SICKLE"/>
    <property type="match status" value="1"/>
</dbReference>
<accession>A0A7J7L1P4</accession>
<feature type="compositionally biased region" description="Gly residues" evidence="1">
    <location>
        <begin position="238"/>
        <end position="249"/>
    </location>
</feature>
<feature type="compositionally biased region" description="Polar residues" evidence="1">
    <location>
        <begin position="184"/>
        <end position="196"/>
    </location>
</feature>
<dbReference type="InterPro" id="IPR039292">
    <property type="entry name" value="SICKLE"/>
</dbReference>
<dbReference type="AlphaFoldDB" id="A0A7J7L1P4"/>
<dbReference type="GO" id="GO:0035196">
    <property type="term" value="P:miRNA processing"/>
    <property type="evidence" value="ECO:0007669"/>
    <property type="project" value="InterPro"/>
</dbReference>
<feature type="region of interest" description="Disordered" evidence="1">
    <location>
        <begin position="131"/>
        <end position="253"/>
    </location>
</feature>
<evidence type="ECO:0000313" key="2">
    <source>
        <dbReference type="EMBL" id="KAF6136487.1"/>
    </source>
</evidence>
<dbReference type="EMBL" id="JACGCM010002693">
    <property type="protein sequence ID" value="KAF6136487.1"/>
    <property type="molecule type" value="Genomic_DNA"/>
</dbReference>
<feature type="region of interest" description="Disordered" evidence="1">
    <location>
        <begin position="85"/>
        <end position="117"/>
    </location>
</feature>
<feature type="compositionally biased region" description="Polar residues" evidence="1">
    <location>
        <begin position="85"/>
        <end position="101"/>
    </location>
</feature>
<reference evidence="2 3" key="1">
    <citation type="journal article" date="2020" name="IScience">
        <title>Genome Sequencing of the Endangered Kingdonia uniflora (Circaeasteraceae, Ranunculales) Reveals Potential Mechanisms of Evolutionary Specialization.</title>
        <authorList>
            <person name="Sun Y."/>
            <person name="Deng T."/>
            <person name="Zhang A."/>
            <person name="Moore M.J."/>
            <person name="Landis J.B."/>
            <person name="Lin N."/>
            <person name="Zhang H."/>
            <person name="Zhang X."/>
            <person name="Huang J."/>
            <person name="Zhang X."/>
            <person name="Sun H."/>
            <person name="Wang H."/>
        </authorList>
    </citation>
    <scope>NUCLEOTIDE SEQUENCE [LARGE SCALE GENOMIC DNA]</scope>
    <source>
        <strain evidence="2">TB1705</strain>
        <tissue evidence="2">Leaf</tissue>
    </source>
</reference>
<dbReference type="Proteomes" id="UP000541444">
    <property type="component" value="Unassembled WGS sequence"/>
</dbReference>
<proteinExistence type="predicted"/>